<evidence type="ECO:0000313" key="6">
    <source>
        <dbReference type="Proteomes" id="UP000264071"/>
    </source>
</evidence>
<dbReference type="Proteomes" id="UP000264071">
    <property type="component" value="Unassembled WGS sequence"/>
</dbReference>
<evidence type="ECO:0000256" key="1">
    <source>
        <dbReference type="ARBA" id="ARBA00004863"/>
    </source>
</evidence>
<protein>
    <recommendedName>
        <fullName evidence="4">1,4-dihydroxy-6-naphtoate synthase</fullName>
        <ecNumber evidence="4">4.1.99.29</ecNumber>
    </recommendedName>
    <alternativeName>
        <fullName evidence="4">Menaquinone biosynthetic enzyme MqnD</fullName>
    </alternativeName>
</protein>
<keyword evidence="3 4" id="KW-0456">Lyase</keyword>
<reference evidence="5 6" key="1">
    <citation type="journal article" date="2018" name="Nat. Biotechnol.">
        <title>A standardized bacterial taxonomy based on genome phylogeny substantially revises the tree of life.</title>
        <authorList>
            <person name="Parks D.H."/>
            <person name="Chuvochina M."/>
            <person name="Waite D.W."/>
            <person name="Rinke C."/>
            <person name="Skarshewski A."/>
            <person name="Chaumeil P.A."/>
            <person name="Hugenholtz P."/>
        </authorList>
    </citation>
    <scope>NUCLEOTIDE SEQUENCE [LARGE SCALE GENOMIC DNA]</scope>
    <source>
        <strain evidence="5">UBA8844</strain>
    </source>
</reference>
<dbReference type="Pfam" id="PF02621">
    <property type="entry name" value="VitK2_biosynth"/>
    <property type="match status" value="1"/>
</dbReference>
<dbReference type="InterPro" id="IPR030869">
    <property type="entry name" value="MqnD"/>
</dbReference>
<dbReference type="PANTHER" id="PTHR37167">
    <property type="entry name" value="1,4-DIHYDROXY-6-NAPHTOATE SYNTHASE"/>
    <property type="match status" value="1"/>
</dbReference>
<comment type="caution">
    <text evidence="5">The sequence shown here is derived from an EMBL/GenBank/DDBJ whole genome shotgun (WGS) entry which is preliminary data.</text>
</comment>
<evidence type="ECO:0000256" key="3">
    <source>
        <dbReference type="ARBA" id="ARBA00023239"/>
    </source>
</evidence>
<dbReference type="GO" id="GO:0009234">
    <property type="term" value="P:menaquinone biosynthetic process"/>
    <property type="evidence" value="ECO:0007669"/>
    <property type="project" value="UniProtKB-UniRule"/>
</dbReference>
<sequence>MSTKPELTFGYSPCPNDTFAFHALTHGLIDAPFTIKPVLLDIEELNRRAHDGAFDLTKLSVGAFAAVGERYRLLRSGAALGKGVGPLVVARAPMSFEEAIAGGPMAIPGRETTAYRLLRLAAPSLTNTIELRYDQVLRAVANAEVHAGLIIHESRFTYADHGLHKVIDLGDWWEHETQLPVPLAGICARSDMDPTLANAAEQAIRASVQYAFDHPETSRDYVRAHAQEMSAEVCAQHIALYVNEHSLDIGAEGLAAIDRLVAVDRPASVA</sequence>
<feature type="binding site" evidence="4">
    <location>
        <begin position="58"/>
        <end position="60"/>
    </location>
    <ligand>
        <name>substrate</name>
    </ligand>
</feature>
<evidence type="ECO:0000256" key="2">
    <source>
        <dbReference type="ARBA" id="ARBA00022428"/>
    </source>
</evidence>
<dbReference type="SUPFAM" id="SSF53850">
    <property type="entry name" value="Periplasmic binding protein-like II"/>
    <property type="match status" value="1"/>
</dbReference>
<comment type="pathway">
    <text evidence="1 4">Quinol/quinone metabolism; menaquinone biosynthesis.</text>
</comment>
<comment type="function">
    <text evidence="4">Catalyzes the conversion of cyclic dehypoxanthine futalosine (cyclic DHFL) into 1,4-dihydroxy-6-naphthoate, a step in the biosynthesis of menaquinone (MK, vitamin K2).</text>
</comment>
<evidence type="ECO:0000313" key="5">
    <source>
        <dbReference type="EMBL" id="HCT56400.1"/>
    </source>
</evidence>
<dbReference type="PANTHER" id="PTHR37167:SF1">
    <property type="entry name" value="1,4-DIHYDROXY-6-NAPHTOATE SYNTHASE"/>
    <property type="match status" value="1"/>
</dbReference>
<gene>
    <name evidence="4" type="primary">mqnD</name>
    <name evidence="5" type="ORF">DGD08_04215</name>
</gene>
<dbReference type="EC" id="4.1.99.29" evidence="4"/>
<dbReference type="EMBL" id="DPIY01000005">
    <property type="protein sequence ID" value="HCT56400.1"/>
    <property type="molecule type" value="Genomic_DNA"/>
</dbReference>
<dbReference type="GO" id="GO:0016830">
    <property type="term" value="F:carbon-carbon lyase activity"/>
    <property type="evidence" value="ECO:0007669"/>
    <property type="project" value="UniProtKB-UniRule"/>
</dbReference>
<proteinExistence type="inferred from homology"/>
<comment type="similarity">
    <text evidence="4">Belongs to the MqnA/MqnD family. MqnD subfamily.</text>
</comment>
<comment type="catalytic activity">
    <reaction evidence="4">
        <text>cyclic dehypoxanthinylfutalosinate = 1,4-dihydroxy-6-naphthoate + dihydroxyacetone</text>
        <dbReference type="Rhea" id="RHEA:33087"/>
        <dbReference type="ChEBI" id="CHEBI:16016"/>
        <dbReference type="ChEBI" id="CHEBI:64254"/>
        <dbReference type="ChEBI" id="CHEBI:64270"/>
        <dbReference type="EC" id="4.1.99.29"/>
    </reaction>
</comment>
<dbReference type="CDD" id="cd13635">
    <property type="entry name" value="PBP2_Ttha1568_Mqnd"/>
    <property type="match status" value="1"/>
</dbReference>
<accession>A0A3D4V5K8</accession>
<evidence type="ECO:0000256" key="4">
    <source>
        <dbReference type="HAMAP-Rule" id="MF_00996"/>
    </source>
</evidence>
<dbReference type="OMA" id="HEARFTY"/>
<feature type="active site" description="Proton acceptor" evidence="4">
    <location>
        <position position="152"/>
    </location>
</feature>
<organism evidence="5 6">
    <name type="scientific">Gemmatimonas aurantiaca</name>
    <dbReference type="NCBI Taxonomy" id="173480"/>
    <lineage>
        <taxon>Bacteria</taxon>
        <taxon>Pseudomonadati</taxon>
        <taxon>Gemmatimonadota</taxon>
        <taxon>Gemmatimonadia</taxon>
        <taxon>Gemmatimonadales</taxon>
        <taxon>Gemmatimonadaceae</taxon>
        <taxon>Gemmatimonas</taxon>
    </lineage>
</organism>
<dbReference type="InterPro" id="IPR003773">
    <property type="entry name" value="Menaquinone_biosynth"/>
</dbReference>
<name>A0A3D4V5K8_9BACT</name>
<keyword evidence="2 4" id="KW-0474">Menaquinone biosynthesis</keyword>
<dbReference type="HAMAP" id="MF_00996">
    <property type="entry name" value="MqnD"/>
    <property type="match status" value="1"/>
</dbReference>
<dbReference type="UniPathway" id="UPA00079"/>
<feature type="binding site" evidence="4">
    <location>
        <begin position="113"/>
        <end position="114"/>
    </location>
    <ligand>
        <name>substrate</name>
    </ligand>
</feature>
<dbReference type="Gene3D" id="3.40.190.10">
    <property type="entry name" value="Periplasmic binding protein-like II"/>
    <property type="match status" value="2"/>
</dbReference>
<dbReference type="AlphaFoldDB" id="A0A3D4V5K8"/>